<dbReference type="EMBL" id="KZ305040">
    <property type="protein sequence ID" value="PIA41089.1"/>
    <property type="molecule type" value="Genomic_DNA"/>
</dbReference>
<keyword evidence="3" id="KW-0689">Ribosomal protein</keyword>
<dbReference type="OrthoDB" id="504298at2759"/>
<gene>
    <name evidence="6" type="ORF">AQUCO_02300116v1</name>
</gene>
<dbReference type="GO" id="GO:0003735">
    <property type="term" value="F:structural constituent of ribosome"/>
    <property type="evidence" value="ECO:0007669"/>
    <property type="project" value="InterPro"/>
</dbReference>
<dbReference type="PANTHER" id="PTHR11581">
    <property type="entry name" value="30S/40S RIBOSOMAL PROTEIN S4"/>
    <property type="match status" value="1"/>
</dbReference>
<reference evidence="6 7" key="1">
    <citation type="submission" date="2017-09" db="EMBL/GenBank/DDBJ databases">
        <title>WGS assembly of Aquilegia coerulea Goldsmith.</title>
        <authorList>
            <person name="Hodges S."/>
            <person name="Kramer E."/>
            <person name="Nordborg M."/>
            <person name="Tomkins J."/>
            <person name="Borevitz J."/>
            <person name="Derieg N."/>
            <person name="Yan J."/>
            <person name="Mihaltcheva S."/>
            <person name="Hayes R.D."/>
            <person name="Rokhsar D."/>
        </authorList>
    </citation>
    <scope>NUCLEOTIDE SEQUENCE [LARGE SCALE GENOMIC DNA]</scope>
    <source>
        <strain evidence="7">cv. Goldsmith</strain>
    </source>
</reference>
<dbReference type="Proteomes" id="UP000230069">
    <property type="component" value="Unassembled WGS sequence"/>
</dbReference>
<dbReference type="Gene3D" id="3.10.290.10">
    <property type="entry name" value="RNA-binding S4 domain"/>
    <property type="match status" value="1"/>
</dbReference>
<keyword evidence="2" id="KW-0694">RNA-binding</keyword>
<dbReference type="AlphaFoldDB" id="A0A2G5DC30"/>
<dbReference type="InterPro" id="IPR038237">
    <property type="entry name" value="Ribosomal_eS4_central_sf"/>
</dbReference>
<dbReference type="InParanoid" id="A0A2G5DC30"/>
<keyword evidence="4" id="KW-0687">Ribonucleoprotein</keyword>
<evidence type="ECO:0000256" key="3">
    <source>
        <dbReference type="ARBA" id="ARBA00022980"/>
    </source>
</evidence>
<dbReference type="GO" id="GO:0019843">
    <property type="term" value="F:rRNA binding"/>
    <property type="evidence" value="ECO:0007669"/>
    <property type="project" value="UniProtKB-KW"/>
</dbReference>
<dbReference type="Pfam" id="PF00900">
    <property type="entry name" value="Ribosomal_S4e"/>
    <property type="match status" value="1"/>
</dbReference>
<sequence length="288" mass="33469">MVIVHDNTELRLEIREQQNRQLFFIYHVRHINCDTSKRNGIEKVPLIKLTKSLQVFSYIGHTLSSFLLAAPYKSFKSSQVSIKYLGKYPYATNKEHIWTALPLALILRKILKYALTYQEVIAILIQQHVLVDVKIRIGKTYPAGFMHVISIPKTNENFCLLYDTKGRFKIQAIKDEEAKFKLYKVRSVHFGQTRRIRYPDPLLRANDAIKIDLETNKIIDFIKENHKSTFDTIHLQDATSHEYFTLQPMFLPLAMVQSHGSLFPRARVSRSLLLKKLKRAAAQDARTA</sequence>
<organism evidence="6 7">
    <name type="scientific">Aquilegia coerulea</name>
    <name type="common">Rocky mountain columbine</name>
    <dbReference type="NCBI Taxonomy" id="218851"/>
    <lineage>
        <taxon>Eukaryota</taxon>
        <taxon>Viridiplantae</taxon>
        <taxon>Streptophyta</taxon>
        <taxon>Embryophyta</taxon>
        <taxon>Tracheophyta</taxon>
        <taxon>Spermatophyta</taxon>
        <taxon>Magnoliopsida</taxon>
        <taxon>Ranunculales</taxon>
        <taxon>Ranunculaceae</taxon>
        <taxon>Thalictroideae</taxon>
        <taxon>Aquilegia</taxon>
    </lineage>
</organism>
<evidence type="ECO:0000256" key="1">
    <source>
        <dbReference type="ARBA" id="ARBA00022730"/>
    </source>
</evidence>
<evidence type="ECO:0000313" key="6">
    <source>
        <dbReference type="EMBL" id="PIA41089.1"/>
    </source>
</evidence>
<dbReference type="InterPro" id="IPR013845">
    <property type="entry name" value="Ribosomal_eS4_central_region"/>
</dbReference>
<feature type="domain" description="Small ribosomal subunit protein eS4 central region" evidence="5">
    <location>
        <begin position="154"/>
        <end position="218"/>
    </location>
</feature>
<dbReference type="InterPro" id="IPR000876">
    <property type="entry name" value="Ribosomal_eS4"/>
</dbReference>
<keyword evidence="7" id="KW-1185">Reference proteome</keyword>
<protein>
    <recommendedName>
        <fullName evidence="5">Small ribosomal subunit protein eS4 central region domain-containing protein</fullName>
    </recommendedName>
</protein>
<dbReference type="Gene3D" id="2.40.50.740">
    <property type="match status" value="1"/>
</dbReference>
<dbReference type="PANTHER" id="PTHR11581:SF0">
    <property type="entry name" value="SMALL RIBOSOMAL SUBUNIT PROTEIN ES4"/>
    <property type="match status" value="1"/>
</dbReference>
<name>A0A2G5DC30_AQUCA</name>
<keyword evidence="1" id="KW-0699">rRNA-binding</keyword>
<proteinExistence type="predicted"/>
<accession>A0A2G5DC30</accession>
<dbReference type="GO" id="GO:0006412">
    <property type="term" value="P:translation"/>
    <property type="evidence" value="ECO:0007669"/>
    <property type="project" value="InterPro"/>
</dbReference>
<evidence type="ECO:0000313" key="7">
    <source>
        <dbReference type="Proteomes" id="UP000230069"/>
    </source>
</evidence>
<dbReference type="STRING" id="218851.A0A2G5DC30"/>
<evidence type="ECO:0000256" key="2">
    <source>
        <dbReference type="ARBA" id="ARBA00022884"/>
    </source>
</evidence>
<dbReference type="InterPro" id="IPR036986">
    <property type="entry name" value="S4_RNA-bd_sf"/>
</dbReference>
<evidence type="ECO:0000259" key="5">
    <source>
        <dbReference type="Pfam" id="PF00900"/>
    </source>
</evidence>
<evidence type="ECO:0000256" key="4">
    <source>
        <dbReference type="ARBA" id="ARBA00023274"/>
    </source>
</evidence>
<dbReference type="GO" id="GO:0022627">
    <property type="term" value="C:cytosolic small ribosomal subunit"/>
    <property type="evidence" value="ECO:0007669"/>
    <property type="project" value="TreeGrafter"/>
</dbReference>